<dbReference type="Pfam" id="PF03450">
    <property type="entry name" value="CO_deh_flav_C"/>
    <property type="match status" value="1"/>
</dbReference>
<dbReference type="Gene3D" id="3.30.43.10">
    <property type="entry name" value="Uridine Diphospho-n-acetylenolpyruvylglucosamine Reductase, domain 2"/>
    <property type="match status" value="1"/>
</dbReference>
<keyword evidence="1" id="KW-0285">Flavoprotein</keyword>
<dbReference type="Pfam" id="PF00941">
    <property type="entry name" value="FAD_binding_5"/>
    <property type="match status" value="1"/>
</dbReference>
<keyword evidence="4" id="KW-1185">Reference proteome</keyword>
<dbReference type="InterPro" id="IPR036318">
    <property type="entry name" value="FAD-bd_PCMH-like_sf"/>
</dbReference>
<feature type="domain" description="FAD-binding PCMH-type" evidence="2">
    <location>
        <begin position="1"/>
        <end position="175"/>
    </location>
</feature>
<dbReference type="InterPro" id="IPR016166">
    <property type="entry name" value="FAD-bd_PCMH"/>
</dbReference>
<dbReference type="RefSeq" id="WP_014453247.1">
    <property type="nucleotide sequence ID" value="NC_017096.1"/>
</dbReference>
<dbReference type="AlphaFoldDB" id="A0A7U6GEC9"/>
<reference evidence="3 4" key="1">
    <citation type="submission" date="2011-01" db="EMBL/GenBank/DDBJ databases">
        <title>Whole genome sequence of Caldisericum exile AZM16c01.</title>
        <authorList>
            <person name="Narita-Yamada S."/>
            <person name="Kawakoshi A."/>
            <person name="Nakamura S."/>
            <person name="Sasagawa M."/>
            <person name="Fukada J."/>
            <person name="Sekine M."/>
            <person name="Kato Y."/>
            <person name="Fukai R."/>
            <person name="Sasaki K."/>
            <person name="Hanamaki A."/>
            <person name="Narita H."/>
            <person name="Konno Y."/>
            <person name="Mori K."/>
            <person name="Yamazaki S."/>
            <person name="Suzuki K."/>
            <person name="Fujita N."/>
        </authorList>
    </citation>
    <scope>NUCLEOTIDE SEQUENCE [LARGE SCALE GENOMIC DNA]</scope>
    <source>
        <strain evidence="4">DSM 21853 / NBRC 104410 / AZM16c01</strain>
    </source>
</reference>
<dbReference type="PANTHER" id="PTHR42659">
    <property type="entry name" value="XANTHINE DEHYDROGENASE SUBUNIT C-RELATED"/>
    <property type="match status" value="1"/>
</dbReference>
<dbReference type="GO" id="GO:0016491">
    <property type="term" value="F:oxidoreductase activity"/>
    <property type="evidence" value="ECO:0007669"/>
    <property type="project" value="InterPro"/>
</dbReference>
<dbReference type="InterPro" id="IPR051312">
    <property type="entry name" value="Diverse_Substr_Oxidored"/>
</dbReference>
<evidence type="ECO:0000313" key="3">
    <source>
        <dbReference type="EMBL" id="BAL80844.1"/>
    </source>
</evidence>
<evidence type="ECO:0000313" key="4">
    <source>
        <dbReference type="Proteomes" id="UP000004793"/>
    </source>
</evidence>
<dbReference type="OrthoDB" id="9789842at2"/>
<dbReference type="SUPFAM" id="SSF55447">
    <property type="entry name" value="CO dehydrogenase flavoprotein C-terminal domain-like"/>
    <property type="match status" value="1"/>
</dbReference>
<dbReference type="InterPro" id="IPR002346">
    <property type="entry name" value="Mopterin_DH_FAD-bd"/>
</dbReference>
<dbReference type="EMBL" id="AP012051">
    <property type="protein sequence ID" value="BAL80844.1"/>
    <property type="molecule type" value="Genomic_DNA"/>
</dbReference>
<dbReference type="PROSITE" id="PS51387">
    <property type="entry name" value="FAD_PCMH"/>
    <property type="match status" value="1"/>
</dbReference>
<dbReference type="SUPFAM" id="SSF56176">
    <property type="entry name" value="FAD-binding/transporter-associated domain-like"/>
    <property type="match status" value="1"/>
</dbReference>
<name>A0A7U6GEC9_CALEA</name>
<proteinExistence type="predicted"/>
<dbReference type="PANTHER" id="PTHR42659:SF9">
    <property type="entry name" value="XANTHINE DEHYDROGENASE FAD-BINDING SUBUNIT XDHB-RELATED"/>
    <property type="match status" value="1"/>
</dbReference>
<dbReference type="InterPro" id="IPR016167">
    <property type="entry name" value="FAD-bd_PCMH_sub1"/>
</dbReference>
<dbReference type="KEGG" id="cex:CSE_07180"/>
<dbReference type="Proteomes" id="UP000004793">
    <property type="component" value="Chromosome"/>
</dbReference>
<dbReference type="GO" id="GO:0071949">
    <property type="term" value="F:FAD binding"/>
    <property type="evidence" value="ECO:0007669"/>
    <property type="project" value="InterPro"/>
</dbReference>
<evidence type="ECO:0000256" key="1">
    <source>
        <dbReference type="ARBA" id="ARBA00022827"/>
    </source>
</evidence>
<dbReference type="Gene3D" id="3.30.390.50">
    <property type="entry name" value="CO dehydrogenase flavoprotein, C-terminal domain"/>
    <property type="match status" value="1"/>
</dbReference>
<keyword evidence="1" id="KW-0274">FAD</keyword>
<dbReference type="InterPro" id="IPR005107">
    <property type="entry name" value="CO_DH_flav_C"/>
</dbReference>
<gene>
    <name evidence="3" type="ordered locus">CSE_07180</name>
</gene>
<accession>A0A7U6GEC9</accession>
<dbReference type="InterPro" id="IPR036683">
    <property type="entry name" value="CO_DH_flav_C_dom_sf"/>
</dbReference>
<dbReference type="SMART" id="SM01092">
    <property type="entry name" value="CO_deh_flav_C"/>
    <property type="match status" value="1"/>
</dbReference>
<dbReference type="Gene3D" id="3.30.465.10">
    <property type="match status" value="1"/>
</dbReference>
<sequence>MKTFEYFKPSTVDETLQLLKQFGDKAKLLAGGTDVAVMVDDGMLAPDYVIDLKGLDFLKGIEIRENNYLWIGALTTFSEIIHSDLVKKHFPVLFEASKTVASVGVRNRATLVGNICSAVPSADSAPTLLILDALVEIKGDSDKLVPIREFFTGPRKTVLQVSEIVTGIRIPLEVRKYGANYIKLGRYDGEDLAQVGVATFISEDLEYRIAFGAVAPTPVRAFEVEEFLKGKELSDSLIQEAIPIALKSISPISDVRASKEYRMHVSGVLFKRSLKASYERLHGSGPVYGTNLV</sequence>
<organism evidence="3 4">
    <name type="scientific">Caldisericum exile (strain DSM 21853 / NBRC 104410 / AZM16c01)</name>
    <dbReference type="NCBI Taxonomy" id="511051"/>
    <lineage>
        <taxon>Bacteria</taxon>
        <taxon>Pseudomonadati</taxon>
        <taxon>Caldisericota/Cryosericota group</taxon>
        <taxon>Caldisericota</taxon>
        <taxon>Caldisericia</taxon>
        <taxon>Caldisericales</taxon>
        <taxon>Caldisericaceae</taxon>
        <taxon>Caldisericum</taxon>
    </lineage>
</organism>
<protein>
    <submittedName>
        <fullName evidence="3">Oxidoreductase FAD binding subunit</fullName>
    </submittedName>
</protein>
<evidence type="ECO:0000259" key="2">
    <source>
        <dbReference type="PROSITE" id="PS51387"/>
    </source>
</evidence>
<dbReference type="InterPro" id="IPR016169">
    <property type="entry name" value="FAD-bd_PCMH_sub2"/>
</dbReference>